<proteinExistence type="predicted"/>
<gene>
    <name evidence="1" type="ORF">CRG98_020024</name>
</gene>
<comment type="caution">
    <text evidence="1">The sequence shown here is derived from an EMBL/GenBank/DDBJ whole genome shotgun (WGS) entry which is preliminary data.</text>
</comment>
<organism evidence="1 2">
    <name type="scientific">Punica granatum</name>
    <name type="common">Pomegranate</name>
    <dbReference type="NCBI Taxonomy" id="22663"/>
    <lineage>
        <taxon>Eukaryota</taxon>
        <taxon>Viridiplantae</taxon>
        <taxon>Streptophyta</taxon>
        <taxon>Embryophyta</taxon>
        <taxon>Tracheophyta</taxon>
        <taxon>Spermatophyta</taxon>
        <taxon>Magnoliopsida</taxon>
        <taxon>eudicotyledons</taxon>
        <taxon>Gunneridae</taxon>
        <taxon>Pentapetalae</taxon>
        <taxon>rosids</taxon>
        <taxon>malvids</taxon>
        <taxon>Myrtales</taxon>
        <taxon>Lythraceae</taxon>
        <taxon>Punica</taxon>
    </lineage>
</organism>
<sequence>MRSSYNCDIDADTCSSCGVKECIDFRLPPTNFATCRILFTTRLDQLLERLPLLPHGLLLGERLVQVFSQFLDPRPLTGIQDWLHASTPKCLPTDVPLEVSLHHRVDCQESQMIYMGFHIGENNPISISGPHNTSSLEFLEIVALHNIYIFEFVCSFRL</sequence>
<evidence type="ECO:0000313" key="1">
    <source>
        <dbReference type="EMBL" id="PKI59615.1"/>
    </source>
</evidence>
<dbReference type="Proteomes" id="UP000233551">
    <property type="component" value="Unassembled WGS sequence"/>
</dbReference>
<protein>
    <submittedName>
        <fullName evidence="1">Uncharacterized protein</fullName>
    </submittedName>
</protein>
<dbReference type="EMBL" id="PGOL01001263">
    <property type="protein sequence ID" value="PKI59615.1"/>
    <property type="molecule type" value="Genomic_DNA"/>
</dbReference>
<keyword evidence="2" id="KW-1185">Reference proteome</keyword>
<reference evidence="1 2" key="1">
    <citation type="submission" date="2017-11" db="EMBL/GenBank/DDBJ databases">
        <title>De-novo sequencing of pomegranate (Punica granatum L.) genome.</title>
        <authorList>
            <person name="Akparov Z."/>
            <person name="Amiraslanov A."/>
            <person name="Hajiyeva S."/>
            <person name="Abbasov M."/>
            <person name="Kaur K."/>
            <person name="Hamwieh A."/>
            <person name="Solovyev V."/>
            <person name="Salamov A."/>
            <person name="Braich B."/>
            <person name="Kosarev P."/>
            <person name="Mahmoud A."/>
            <person name="Hajiyev E."/>
            <person name="Babayeva S."/>
            <person name="Izzatullayeva V."/>
            <person name="Mammadov A."/>
            <person name="Mammadov A."/>
            <person name="Sharifova S."/>
            <person name="Ojaghi J."/>
            <person name="Eynullazada K."/>
            <person name="Bayramov B."/>
            <person name="Abdulazimova A."/>
            <person name="Shahmuradov I."/>
        </authorList>
    </citation>
    <scope>NUCLEOTIDE SEQUENCE [LARGE SCALE GENOMIC DNA]</scope>
    <source>
        <strain evidence="2">cv. AG2017</strain>
        <tissue evidence="1">Leaf</tissue>
    </source>
</reference>
<accession>A0A2I0JTI7</accession>
<dbReference type="AlphaFoldDB" id="A0A2I0JTI7"/>
<name>A0A2I0JTI7_PUNGR</name>
<evidence type="ECO:0000313" key="2">
    <source>
        <dbReference type="Proteomes" id="UP000233551"/>
    </source>
</evidence>